<reference evidence="2" key="1">
    <citation type="submission" date="2022-11" db="UniProtKB">
        <authorList>
            <consortium name="WormBaseParasite"/>
        </authorList>
    </citation>
    <scope>IDENTIFICATION</scope>
</reference>
<dbReference type="WBParaSite" id="nRc.2.0.1.t07614-RA">
    <property type="protein sequence ID" value="nRc.2.0.1.t07614-RA"/>
    <property type="gene ID" value="nRc.2.0.1.g07614"/>
</dbReference>
<sequence length="104" mass="11970">MKRKASELMGPLDVYSKIENQFDRTTPFEAFRDKVTQHRQEGDTNPDLVMIADTFKLLGNTGYGKTLTNKENHVDVFYTDYRKAAEMGLSPNIKKIKSITENCY</sequence>
<protein>
    <submittedName>
        <fullName evidence="2">Uncharacterized protein</fullName>
    </submittedName>
</protein>
<dbReference type="AlphaFoldDB" id="A0A915I1B4"/>
<organism evidence="1 2">
    <name type="scientific">Romanomermis culicivorax</name>
    <name type="common">Nematode worm</name>
    <dbReference type="NCBI Taxonomy" id="13658"/>
    <lineage>
        <taxon>Eukaryota</taxon>
        <taxon>Metazoa</taxon>
        <taxon>Ecdysozoa</taxon>
        <taxon>Nematoda</taxon>
        <taxon>Enoplea</taxon>
        <taxon>Dorylaimia</taxon>
        <taxon>Mermithida</taxon>
        <taxon>Mermithoidea</taxon>
        <taxon>Mermithidae</taxon>
        <taxon>Romanomermis</taxon>
    </lineage>
</organism>
<proteinExistence type="predicted"/>
<dbReference type="Proteomes" id="UP000887565">
    <property type="component" value="Unplaced"/>
</dbReference>
<name>A0A915I1B4_ROMCU</name>
<evidence type="ECO:0000313" key="2">
    <source>
        <dbReference type="WBParaSite" id="nRc.2.0.1.t07614-RA"/>
    </source>
</evidence>
<accession>A0A915I1B4</accession>
<keyword evidence="1" id="KW-1185">Reference proteome</keyword>
<evidence type="ECO:0000313" key="1">
    <source>
        <dbReference type="Proteomes" id="UP000887565"/>
    </source>
</evidence>